<keyword evidence="7 15" id="KW-0560">Oxidoreductase</keyword>
<dbReference type="SUPFAM" id="SSF51735">
    <property type="entry name" value="NAD(P)-binding Rossmann-fold domains"/>
    <property type="match status" value="1"/>
</dbReference>
<dbReference type="CDD" id="cd05214">
    <property type="entry name" value="GAPDH_I_N"/>
    <property type="match status" value="1"/>
</dbReference>
<dbReference type="AlphaFoldDB" id="A0A1R2CQ61"/>
<dbReference type="InterPro" id="IPR020828">
    <property type="entry name" value="GlycerAld_3-P_DH_NAD(P)-bd"/>
</dbReference>
<feature type="binding site" evidence="11">
    <location>
        <position position="185"/>
    </location>
    <ligand>
        <name>D-glyceraldehyde 3-phosphate</name>
        <dbReference type="ChEBI" id="CHEBI:59776"/>
    </ligand>
</feature>
<dbReference type="InterPro" id="IPR020829">
    <property type="entry name" value="GlycerAld_3-P_DH_cat"/>
</dbReference>
<evidence type="ECO:0000256" key="11">
    <source>
        <dbReference type="PIRSR" id="PIRSR000149-2"/>
    </source>
</evidence>
<evidence type="ECO:0000256" key="15">
    <source>
        <dbReference type="RuleBase" id="RU361160"/>
    </source>
</evidence>
<dbReference type="InterPro" id="IPR006424">
    <property type="entry name" value="Glyceraldehyde-3-P_DH_1"/>
</dbReference>
<evidence type="ECO:0000256" key="7">
    <source>
        <dbReference type="ARBA" id="ARBA00023002"/>
    </source>
</evidence>
<comment type="similarity">
    <text evidence="3 14">Belongs to the glyceraldehyde-3-phosphate dehydrogenase family.</text>
</comment>
<comment type="subcellular location">
    <subcellularLocation>
        <location evidence="1">Cytoplasm</location>
    </subcellularLocation>
</comment>
<dbReference type="SUPFAM" id="SSF55347">
    <property type="entry name" value="Glyceraldehyde-3-phosphate dehydrogenase-like, C-terminal domain"/>
    <property type="match status" value="1"/>
</dbReference>
<evidence type="ECO:0000256" key="14">
    <source>
        <dbReference type="RuleBase" id="RU000397"/>
    </source>
</evidence>
<dbReference type="Pfam" id="PF02800">
    <property type="entry name" value="Gp_dh_C"/>
    <property type="match status" value="1"/>
</dbReference>
<evidence type="ECO:0000256" key="5">
    <source>
        <dbReference type="ARBA" id="ARBA00022490"/>
    </source>
</evidence>
<keyword evidence="8 12" id="KW-0520">NAD</keyword>
<sequence length="343" mass="36897">MEGAKVKIGINGFGRIGRLVCRAAVENPHVEVIAINDPFMDVEYMVYQFKYDSVHGRYPQHVGAHEGKLVIGDKAIAVVCERDPAKLPWGAMGIDYVLECTGVFTDGPKCQLHINAGAKKVLLSAPPKDDIPMFVMGVNQEKYTSDINIVSNASCTTNCLAPLAKVVNDKFGIVEGLMTTIHAITATQLTVDGPSKGGKDWRAGRAGAANIIPSSTGAAKAVGKVIPELNNKLTGMAFRVPNPDVSVVDLTVKLAREATYAEVVAAVKEAAAGPLNGILGWTEDEVVSTDFVHDPRSSIFDVKAGIALNKTFMKLVTWYDNEWGYSNRMVDLAVHMAKVDGRI</sequence>
<feature type="binding site" evidence="11">
    <location>
        <position position="239"/>
    </location>
    <ligand>
        <name>D-glyceraldehyde 3-phosphate</name>
        <dbReference type="ChEBI" id="CHEBI:59776"/>
    </ligand>
</feature>
<dbReference type="CDD" id="cd18126">
    <property type="entry name" value="GAPDH_I_C"/>
    <property type="match status" value="1"/>
</dbReference>
<dbReference type="NCBIfam" id="TIGR01534">
    <property type="entry name" value="GAPDH-I"/>
    <property type="match status" value="1"/>
</dbReference>
<dbReference type="GO" id="GO:0004365">
    <property type="term" value="F:glyceraldehyde-3-phosphate dehydrogenase (NAD+) (phosphorylating) activity"/>
    <property type="evidence" value="ECO:0007669"/>
    <property type="project" value="UniProtKB-UniRule"/>
</dbReference>
<organism evidence="17 18">
    <name type="scientific">Stentor coeruleus</name>
    <dbReference type="NCBI Taxonomy" id="5963"/>
    <lineage>
        <taxon>Eukaryota</taxon>
        <taxon>Sar</taxon>
        <taxon>Alveolata</taxon>
        <taxon>Ciliophora</taxon>
        <taxon>Postciliodesmatophora</taxon>
        <taxon>Heterotrichea</taxon>
        <taxon>Heterotrichida</taxon>
        <taxon>Stentoridae</taxon>
        <taxon>Stentor</taxon>
    </lineage>
</organism>
<dbReference type="UniPathway" id="UPA00109">
    <property type="reaction ID" value="UER00184"/>
</dbReference>
<keyword evidence="9 15" id="KW-0324">Glycolysis</keyword>
<feature type="binding site" evidence="12">
    <location>
        <begin position="15"/>
        <end position="16"/>
    </location>
    <ligand>
        <name>NAD(+)</name>
        <dbReference type="ChEBI" id="CHEBI:57540"/>
    </ligand>
</feature>
<dbReference type="PIRSF" id="PIRSF000149">
    <property type="entry name" value="GAP_DH"/>
    <property type="match status" value="1"/>
</dbReference>
<dbReference type="EMBL" id="MPUH01000087">
    <property type="protein sequence ID" value="OMJ91148.1"/>
    <property type="molecule type" value="Genomic_DNA"/>
</dbReference>
<protein>
    <recommendedName>
        <fullName evidence="15">Glyceraldehyde-3-phosphate dehydrogenase</fullName>
        <ecNumber evidence="15">1.2.1.12</ecNumber>
    </recommendedName>
</protein>
<evidence type="ECO:0000256" key="1">
    <source>
        <dbReference type="ARBA" id="ARBA00004496"/>
    </source>
</evidence>
<dbReference type="Proteomes" id="UP000187209">
    <property type="component" value="Unassembled WGS sequence"/>
</dbReference>
<feature type="binding site" evidence="12">
    <location>
        <position position="37"/>
    </location>
    <ligand>
        <name>NAD(+)</name>
        <dbReference type="ChEBI" id="CHEBI:57540"/>
    </ligand>
</feature>
<dbReference type="SMART" id="SM00846">
    <property type="entry name" value="Gp_dh_N"/>
    <property type="match status" value="1"/>
</dbReference>
<dbReference type="PANTHER" id="PTHR10836">
    <property type="entry name" value="GLYCERALDEHYDE 3-PHOSPHATE DEHYDROGENASE"/>
    <property type="match status" value="1"/>
</dbReference>
<feature type="active site" description="Nucleophile" evidence="10">
    <location>
        <position position="155"/>
    </location>
</feature>
<comment type="caution">
    <text evidence="17">The sequence shown here is derived from an EMBL/GenBank/DDBJ whole genome shotgun (WGS) entry which is preliminary data.</text>
</comment>
<feature type="binding site" evidence="11">
    <location>
        <begin position="216"/>
        <end position="217"/>
    </location>
    <ligand>
        <name>D-glyceraldehyde 3-phosphate</name>
        <dbReference type="ChEBI" id="CHEBI:59776"/>
    </ligand>
</feature>
<evidence type="ECO:0000259" key="16">
    <source>
        <dbReference type="SMART" id="SM00846"/>
    </source>
</evidence>
<comment type="subunit">
    <text evidence="4 15">Homotetramer.</text>
</comment>
<feature type="binding site" evidence="12">
    <location>
        <position position="321"/>
    </location>
    <ligand>
        <name>NAD(+)</name>
        <dbReference type="ChEBI" id="CHEBI:57540"/>
    </ligand>
</feature>
<evidence type="ECO:0000256" key="3">
    <source>
        <dbReference type="ARBA" id="ARBA00007406"/>
    </source>
</evidence>
<accession>A0A1R2CQ61</accession>
<dbReference type="EC" id="1.2.1.12" evidence="15"/>
<dbReference type="FunFam" id="3.40.50.720:FF:000266">
    <property type="entry name" value="Glyceraldehyde-3-phosphate dehydrogenase"/>
    <property type="match status" value="1"/>
</dbReference>
<gene>
    <name evidence="17" type="ORF">SteCoe_6314</name>
</gene>
<evidence type="ECO:0000256" key="6">
    <source>
        <dbReference type="ARBA" id="ARBA00022741"/>
    </source>
</evidence>
<dbReference type="PROSITE" id="PS00071">
    <property type="entry name" value="GAPDH"/>
    <property type="match status" value="1"/>
</dbReference>
<evidence type="ECO:0000313" key="17">
    <source>
        <dbReference type="EMBL" id="OMJ91148.1"/>
    </source>
</evidence>
<dbReference type="InterPro" id="IPR020830">
    <property type="entry name" value="GlycerAld_3-P_DH_AS"/>
</dbReference>
<feature type="binding site" evidence="11">
    <location>
        <begin position="154"/>
        <end position="156"/>
    </location>
    <ligand>
        <name>D-glyceraldehyde 3-phosphate</name>
        <dbReference type="ChEBI" id="CHEBI:59776"/>
    </ligand>
</feature>
<keyword evidence="6 12" id="KW-0547">Nucleotide-binding</keyword>
<dbReference type="OrthoDB" id="1152826at2759"/>
<dbReference type="GO" id="GO:0005829">
    <property type="term" value="C:cytosol"/>
    <property type="evidence" value="ECO:0007669"/>
    <property type="project" value="TreeGrafter"/>
</dbReference>
<evidence type="ECO:0000256" key="10">
    <source>
        <dbReference type="PIRSR" id="PIRSR000149-1"/>
    </source>
</evidence>
<keyword evidence="5" id="KW-0963">Cytoplasm</keyword>
<feature type="site" description="Activates thiol group during catalysis" evidence="13">
    <location>
        <position position="182"/>
    </location>
</feature>
<dbReference type="Gene3D" id="3.30.360.10">
    <property type="entry name" value="Dihydrodipicolinate Reductase, domain 2"/>
    <property type="match status" value="1"/>
</dbReference>
<evidence type="ECO:0000256" key="2">
    <source>
        <dbReference type="ARBA" id="ARBA00004869"/>
    </source>
</evidence>
<dbReference type="Gene3D" id="3.40.50.720">
    <property type="entry name" value="NAD(P)-binding Rossmann-like Domain"/>
    <property type="match status" value="1"/>
</dbReference>
<dbReference type="PANTHER" id="PTHR10836:SF76">
    <property type="entry name" value="GLYCERALDEHYDE-3-PHOSPHATE DEHYDROGENASE-RELATED"/>
    <property type="match status" value="1"/>
</dbReference>
<reference evidence="17 18" key="1">
    <citation type="submission" date="2016-11" db="EMBL/GenBank/DDBJ databases">
        <title>The macronuclear genome of Stentor coeruleus: a giant cell with tiny introns.</title>
        <authorList>
            <person name="Slabodnick M."/>
            <person name="Ruby J.G."/>
            <person name="Reiff S.B."/>
            <person name="Swart E.C."/>
            <person name="Gosai S."/>
            <person name="Prabakaran S."/>
            <person name="Witkowska E."/>
            <person name="Larue G.E."/>
            <person name="Fisher S."/>
            <person name="Freeman R.M."/>
            <person name="Gunawardena J."/>
            <person name="Chu W."/>
            <person name="Stover N.A."/>
            <person name="Gregory B.D."/>
            <person name="Nowacki M."/>
            <person name="Derisi J."/>
            <person name="Roy S.W."/>
            <person name="Marshall W.F."/>
            <person name="Sood P."/>
        </authorList>
    </citation>
    <scope>NUCLEOTIDE SEQUENCE [LARGE SCALE GENOMIC DNA]</scope>
    <source>
        <strain evidence="17">WM001</strain>
    </source>
</reference>
<dbReference type="GO" id="GO:0051287">
    <property type="term" value="F:NAD binding"/>
    <property type="evidence" value="ECO:0007669"/>
    <property type="project" value="UniProtKB-UniRule"/>
</dbReference>
<proteinExistence type="inferred from homology"/>
<evidence type="ECO:0000313" key="18">
    <source>
        <dbReference type="Proteomes" id="UP000187209"/>
    </source>
</evidence>
<dbReference type="PRINTS" id="PR00078">
    <property type="entry name" value="G3PDHDRGNASE"/>
</dbReference>
<dbReference type="InterPro" id="IPR036291">
    <property type="entry name" value="NAD(P)-bd_dom_sf"/>
</dbReference>
<evidence type="ECO:0000256" key="4">
    <source>
        <dbReference type="ARBA" id="ARBA00011881"/>
    </source>
</evidence>
<dbReference type="GO" id="GO:0006006">
    <property type="term" value="P:glucose metabolic process"/>
    <property type="evidence" value="ECO:0007669"/>
    <property type="project" value="InterPro"/>
</dbReference>
<comment type="catalytic activity">
    <reaction evidence="15">
        <text>D-glyceraldehyde 3-phosphate + phosphate + NAD(+) = (2R)-3-phospho-glyceroyl phosphate + NADH + H(+)</text>
        <dbReference type="Rhea" id="RHEA:10300"/>
        <dbReference type="ChEBI" id="CHEBI:15378"/>
        <dbReference type="ChEBI" id="CHEBI:43474"/>
        <dbReference type="ChEBI" id="CHEBI:57540"/>
        <dbReference type="ChEBI" id="CHEBI:57604"/>
        <dbReference type="ChEBI" id="CHEBI:57945"/>
        <dbReference type="ChEBI" id="CHEBI:59776"/>
        <dbReference type="EC" id="1.2.1.12"/>
    </reaction>
</comment>
<dbReference type="InterPro" id="IPR020831">
    <property type="entry name" value="GlycerAld/Erythrose_P_DH"/>
</dbReference>
<comment type="pathway">
    <text evidence="2 15">Carbohydrate degradation; glycolysis; pyruvate from D-glyceraldehyde 3-phosphate: step 1/5.</text>
</comment>
<dbReference type="Pfam" id="PF00044">
    <property type="entry name" value="Gp_dh_N"/>
    <property type="match status" value="1"/>
</dbReference>
<evidence type="ECO:0000256" key="12">
    <source>
        <dbReference type="PIRSR" id="PIRSR000149-3"/>
    </source>
</evidence>
<feature type="binding site" evidence="12">
    <location>
        <position position="82"/>
    </location>
    <ligand>
        <name>NAD(+)</name>
        <dbReference type="ChEBI" id="CHEBI:57540"/>
    </ligand>
</feature>
<name>A0A1R2CQ61_9CILI</name>
<evidence type="ECO:0000256" key="13">
    <source>
        <dbReference type="PIRSR" id="PIRSR000149-4"/>
    </source>
</evidence>
<evidence type="ECO:0000256" key="9">
    <source>
        <dbReference type="ARBA" id="ARBA00023152"/>
    </source>
</evidence>
<evidence type="ECO:0000256" key="8">
    <source>
        <dbReference type="ARBA" id="ARBA00023027"/>
    </source>
</evidence>
<dbReference type="GO" id="GO:0006096">
    <property type="term" value="P:glycolytic process"/>
    <property type="evidence" value="ECO:0007669"/>
    <property type="project" value="UniProtKB-UniPathway"/>
</dbReference>
<feature type="domain" description="Glyceraldehyde 3-phosphate dehydrogenase NAD(P) binding" evidence="16">
    <location>
        <begin position="6"/>
        <end position="155"/>
    </location>
</feature>
<feature type="binding site" evidence="12">
    <location>
        <position position="124"/>
    </location>
    <ligand>
        <name>NAD(+)</name>
        <dbReference type="ChEBI" id="CHEBI:57540"/>
    </ligand>
</feature>
<dbReference type="GO" id="GO:0050661">
    <property type="term" value="F:NADP binding"/>
    <property type="evidence" value="ECO:0007669"/>
    <property type="project" value="InterPro"/>
</dbReference>
<dbReference type="FunFam" id="3.30.360.10:FF:000010">
    <property type="entry name" value="Glyceraldehyde-3-phosphate dehydrogenase"/>
    <property type="match status" value="1"/>
</dbReference>
<keyword evidence="18" id="KW-1185">Reference proteome</keyword>